<protein>
    <submittedName>
        <fullName evidence="1">Uncharacterized protein</fullName>
    </submittedName>
</protein>
<keyword evidence="2" id="KW-1185">Reference proteome</keyword>
<organism evidence="1 2">
    <name type="scientific">Morchella conica CCBAS932</name>
    <dbReference type="NCBI Taxonomy" id="1392247"/>
    <lineage>
        <taxon>Eukaryota</taxon>
        <taxon>Fungi</taxon>
        <taxon>Dikarya</taxon>
        <taxon>Ascomycota</taxon>
        <taxon>Pezizomycotina</taxon>
        <taxon>Pezizomycetes</taxon>
        <taxon>Pezizales</taxon>
        <taxon>Morchellaceae</taxon>
        <taxon>Morchella</taxon>
    </lineage>
</organism>
<dbReference type="EMBL" id="ML119126">
    <property type="protein sequence ID" value="RPB12849.1"/>
    <property type="molecule type" value="Genomic_DNA"/>
</dbReference>
<dbReference type="InParanoid" id="A0A3N4KTV8"/>
<gene>
    <name evidence="1" type="ORF">P167DRAFT_146278</name>
</gene>
<proteinExistence type="predicted"/>
<reference evidence="1 2" key="1">
    <citation type="journal article" date="2018" name="Nat. Ecol. Evol.">
        <title>Pezizomycetes genomes reveal the molecular basis of ectomycorrhizal truffle lifestyle.</title>
        <authorList>
            <person name="Murat C."/>
            <person name="Payen T."/>
            <person name="Noel B."/>
            <person name="Kuo A."/>
            <person name="Morin E."/>
            <person name="Chen J."/>
            <person name="Kohler A."/>
            <person name="Krizsan K."/>
            <person name="Balestrini R."/>
            <person name="Da Silva C."/>
            <person name="Montanini B."/>
            <person name="Hainaut M."/>
            <person name="Levati E."/>
            <person name="Barry K.W."/>
            <person name="Belfiori B."/>
            <person name="Cichocki N."/>
            <person name="Clum A."/>
            <person name="Dockter R.B."/>
            <person name="Fauchery L."/>
            <person name="Guy J."/>
            <person name="Iotti M."/>
            <person name="Le Tacon F."/>
            <person name="Lindquist E.A."/>
            <person name="Lipzen A."/>
            <person name="Malagnac F."/>
            <person name="Mello A."/>
            <person name="Molinier V."/>
            <person name="Miyauchi S."/>
            <person name="Poulain J."/>
            <person name="Riccioni C."/>
            <person name="Rubini A."/>
            <person name="Sitrit Y."/>
            <person name="Splivallo R."/>
            <person name="Traeger S."/>
            <person name="Wang M."/>
            <person name="Zifcakova L."/>
            <person name="Wipf D."/>
            <person name="Zambonelli A."/>
            <person name="Paolocci F."/>
            <person name="Nowrousian M."/>
            <person name="Ottonello S."/>
            <person name="Baldrian P."/>
            <person name="Spatafora J.W."/>
            <person name="Henrissat B."/>
            <person name="Nagy L.G."/>
            <person name="Aury J.M."/>
            <person name="Wincker P."/>
            <person name="Grigoriev I.V."/>
            <person name="Bonfante P."/>
            <person name="Martin F.M."/>
        </authorList>
    </citation>
    <scope>NUCLEOTIDE SEQUENCE [LARGE SCALE GENOMIC DNA]</scope>
    <source>
        <strain evidence="1 2">CCBAS932</strain>
    </source>
</reference>
<dbReference type="AlphaFoldDB" id="A0A3N4KTV8"/>
<evidence type="ECO:0000313" key="1">
    <source>
        <dbReference type="EMBL" id="RPB12849.1"/>
    </source>
</evidence>
<sequence length="113" mass="12747">MTSVYGTSLDGTVVVCLSTTKVYGAYTQMLWIWYGNNVWMPLEKLSTTPQLLTASLMPLRFRSVTHRCCFIRQSNRSRKYYMLLLSSAGNKSVFVHFLPADSRPCSLPTALIG</sequence>
<evidence type="ECO:0000313" key="2">
    <source>
        <dbReference type="Proteomes" id="UP000277580"/>
    </source>
</evidence>
<accession>A0A3N4KTV8</accession>
<dbReference type="Proteomes" id="UP000277580">
    <property type="component" value="Unassembled WGS sequence"/>
</dbReference>
<name>A0A3N4KTV8_9PEZI</name>